<organism evidence="6 7">
    <name type="scientific">Petrolisthes manimaculis</name>
    <dbReference type="NCBI Taxonomy" id="1843537"/>
    <lineage>
        <taxon>Eukaryota</taxon>
        <taxon>Metazoa</taxon>
        <taxon>Ecdysozoa</taxon>
        <taxon>Arthropoda</taxon>
        <taxon>Crustacea</taxon>
        <taxon>Multicrustacea</taxon>
        <taxon>Malacostraca</taxon>
        <taxon>Eumalacostraca</taxon>
        <taxon>Eucarida</taxon>
        <taxon>Decapoda</taxon>
        <taxon>Pleocyemata</taxon>
        <taxon>Anomura</taxon>
        <taxon>Galatheoidea</taxon>
        <taxon>Porcellanidae</taxon>
        <taxon>Petrolisthes</taxon>
    </lineage>
</organism>
<dbReference type="EMBL" id="JAWZYT010001587">
    <property type="protein sequence ID" value="KAK4310880.1"/>
    <property type="molecule type" value="Genomic_DNA"/>
</dbReference>
<dbReference type="Gene3D" id="1.10.10.60">
    <property type="entry name" value="Homeodomain-like"/>
    <property type="match status" value="1"/>
</dbReference>
<proteinExistence type="predicted"/>
<reference evidence="6" key="1">
    <citation type="submission" date="2023-11" db="EMBL/GenBank/DDBJ databases">
        <title>Genome assemblies of two species of porcelain crab, Petrolisthes cinctipes and Petrolisthes manimaculis (Anomura: Porcellanidae).</title>
        <authorList>
            <person name="Angst P."/>
        </authorList>
    </citation>
    <scope>NUCLEOTIDE SEQUENCE</scope>
    <source>
        <strain evidence="6">PB745_02</strain>
        <tissue evidence="6">Gill</tissue>
    </source>
</reference>
<dbReference type="InterPro" id="IPR036388">
    <property type="entry name" value="WH-like_DNA-bd_sf"/>
</dbReference>
<dbReference type="GO" id="GO:0003677">
    <property type="term" value="F:DNA binding"/>
    <property type="evidence" value="ECO:0007669"/>
    <property type="project" value="UniProtKB-KW"/>
</dbReference>
<keyword evidence="2" id="KW-0238">DNA-binding</keyword>
<comment type="subcellular location">
    <subcellularLocation>
        <location evidence="1">Nucleus</location>
    </subcellularLocation>
</comment>
<evidence type="ECO:0000256" key="1">
    <source>
        <dbReference type="ARBA" id="ARBA00004123"/>
    </source>
</evidence>
<evidence type="ECO:0000256" key="2">
    <source>
        <dbReference type="ARBA" id="ARBA00023125"/>
    </source>
</evidence>
<dbReference type="Gene3D" id="1.10.10.10">
    <property type="entry name" value="Winged helix-like DNA-binding domain superfamily/Winged helix DNA-binding domain"/>
    <property type="match status" value="1"/>
</dbReference>
<sequence length="126" mass="14048">MAPKRPSTTPQESAAKKTRKSVTIEMKMEVLDRYDRGERTSVIASVMKLRESTLRTIRGSADKIRASAVAGTSASSTRVSHARSTEMERMEKLLAQWINHQNKTNVPITMAIIQAKALSLFKDVQC</sequence>
<dbReference type="Pfam" id="PF04218">
    <property type="entry name" value="CENP-B_N"/>
    <property type="match status" value="1"/>
</dbReference>
<dbReference type="SUPFAM" id="SSF46689">
    <property type="entry name" value="Homeodomain-like"/>
    <property type="match status" value="2"/>
</dbReference>
<feature type="region of interest" description="Disordered" evidence="4">
    <location>
        <begin position="1"/>
        <end position="21"/>
    </location>
</feature>
<evidence type="ECO:0000256" key="3">
    <source>
        <dbReference type="ARBA" id="ARBA00023242"/>
    </source>
</evidence>
<dbReference type="GO" id="GO:0005634">
    <property type="term" value="C:nucleus"/>
    <property type="evidence" value="ECO:0007669"/>
    <property type="project" value="UniProtKB-SubCell"/>
</dbReference>
<evidence type="ECO:0000313" key="7">
    <source>
        <dbReference type="Proteomes" id="UP001292094"/>
    </source>
</evidence>
<dbReference type="InterPro" id="IPR007889">
    <property type="entry name" value="HTH_Psq"/>
</dbReference>
<comment type="caution">
    <text evidence="6">The sequence shown here is derived from an EMBL/GenBank/DDBJ whole genome shotgun (WGS) entry which is preliminary data.</text>
</comment>
<protein>
    <recommendedName>
        <fullName evidence="5">HTH CENPB-type domain-containing protein</fullName>
    </recommendedName>
</protein>
<gene>
    <name evidence="6" type="ORF">Pmani_017591</name>
</gene>
<evidence type="ECO:0000256" key="4">
    <source>
        <dbReference type="SAM" id="MobiDB-lite"/>
    </source>
</evidence>
<feature type="compositionally biased region" description="Polar residues" evidence="4">
    <location>
        <begin position="1"/>
        <end position="12"/>
    </location>
</feature>
<dbReference type="PROSITE" id="PS51253">
    <property type="entry name" value="HTH_CENPB"/>
    <property type="match status" value="1"/>
</dbReference>
<dbReference type="Pfam" id="PF03221">
    <property type="entry name" value="HTH_Tnp_Tc5"/>
    <property type="match status" value="1"/>
</dbReference>
<name>A0AAE1U991_9EUCA</name>
<dbReference type="Proteomes" id="UP001292094">
    <property type="component" value="Unassembled WGS sequence"/>
</dbReference>
<dbReference type="InterPro" id="IPR006600">
    <property type="entry name" value="HTH_CenpB_DNA-bd_dom"/>
</dbReference>
<keyword evidence="7" id="KW-1185">Reference proteome</keyword>
<dbReference type="AlphaFoldDB" id="A0AAE1U991"/>
<accession>A0AAE1U991</accession>
<evidence type="ECO:0000259" key="5">
    <source>
        <dbReference type="PROSITE" id="PS51253"/>
    </source>
</evidence>
<keyword evidence="3" id="KW-0539">Nucleus</keyword>
<evidence type="ECO:0000313" key="6">
    <source>
        <dbReference type="EMBL" id="KAK4310880.1"/>
    </source>
</evidence>
<dbReference type="InterPro" id="IPR009057">
    <property type="entry name" value="Homeodomain-like_sf"/>
</dbReference>
<feature type="domain" description="HTH CENPB-type" evidence="5">
    <location>
        <begin position="78"/>
        <end position="126"/>
    </location>
</feature>